<dbReference type="SUPFAM" id="SSF48452">
    <property type="entry name" value="TPR-like"/>
    <property type="match status" value="2"/>
</dbReference>
<evidence type="ECO:0000256" key="1">
    <source>
        <dbReference type="PROSITE-ProRule" id="PRU00339"/>
    </source>
</evidence>
<feature type="compositionally biased region" description="Acidic residues" evidence="2">
    <location>
        <begin position="44"/>
        <end position="53"/>
    </location>
</feature>
<dbReference type="InterPro" id="IPR039340">
    <property type="entry name" value="Tfc4/TFIIIC-102/Sfc4"/>
</dbReference>
<evidence type="ECO:0000313" key="4">
    <source>
        <dbReference type="Proteomes" id="UP001623330"/>
    </source>
</evidence>
<evidence type="ECO:0008006" key="5">
    <source>
        <dbReference type="Google" id="ProtNLM"/>
    </source>
</evidence>
<proteinExistence type="predicted"/>
<protein>
    <recommendedName>
        <fullName evidence="5">Transcription factor tau 131 kDa subunit</fullName>
    </recommendedName>
</protein>
<dbReference type="Pfam" id="PF13174">
    <property type="entry name" value="TPR_6"/>
    <property type="match status" value="1"/>
</dbReference>
<feature type="region of interest" description="Disordered" evidence="2">
    <location>
        <begin position="611"/>
        <end position="631"/>
    </location>
</feature>
<feature type="compositionally biased region" description="Basic and acidic residues" evidence="2">
    <location>
        <begin position="622"/>
        <end position="631"/>
    </location>
</feature>
<feature type="repeat" description="TPR" evidence="1">
    <location>
        <begin position="499"/>
        <end position="532"/>
    </location>
</feature>
<feature type="region of interest" description="Disordered" evidence="2">
    <location>
        <begin position="333"/>
        <end position="362"/>
    </location>
</feature>
<feature type="region of interest" description="Disordered" evidence="2">
    <location>
        <begin position="1"/>
        <end position="88"/>
    </location>
</feature>
<dbReference type="PROSITE" id="PS50005">
    <property type="entry name" value="TPR"/>
    <property type="match status" value="2"/>
</dbReference>
<feature type="compositionally biased region" description="Basic and acidic residues" evidence="2">
    <location>
        <begin position="59"/>
        <end position="70"/>
    </location>
</feature>
<feature type="compositionally biased region" description="Basic and acidic residues" evidence="2">
    <location>
        <begin position="77"/>
        <end position="88"/>
    </location>
</feature>
<feature type="compositionally biased region" description="Polar residues" evidence="2">
    <location>
        <begin position="1"/>
        <end position="26"/>
    </location>
</feature>
<dbReference type="Proteomes" id="UP001623330">
    <property type="component" value="Unassembled WGS sequence"/>
</dbReference>
<accession>A0ABR4NV93</accession>
<organism evidence="3 4">
    <name type="scientific">Nakaseomyces bracarensis</name>
    <dbReference type="NCBI Taxonomy" id="273131"/>
    <lineage>
        <taxon>Eukaryota</taxon>
        <taxon>Fungi</taxon>
        <taxon>Dikarya</taxon>
        <taxon>Ascomycota</taxon>
        <taxon>Saccharomycotina</taxon>
        <taxon>Saccharomycetes</taxon>
        <taxon>Saccharomycetales</taxon>
        <taxon>Saccharomycetaceae</taxon>
        <taxon>Nakaseomyces</taxon>
    </lineage>
</organism>
<keyword evidence="4" id="KW-1185">Reference proteome</keyword>
<feature type="compositionally biased region" description="Basic and acidic residues" evidence="2">
    <location>
        <begin position="32"/>
        <end position="43"/>
    </location>
</feature>
<evidence type="ECO:0000256" key="2">
    <source>
        <dbReference type="SAM" id="MobiDB-lite"/>
    </source>
</evidence>
<dbReference type="InterPro" id="IPR011990">
    <property type="entry name" value="TPR-like_helical_dom_sf"/>
</dbReference>
<dbReference type="InterPro" id="IPR019734">
    <property type="entry name" value="TPR_rpt"/>
</dbReference>
<feature type="repeat" description="TPR" evidence="1">
    <location>
        <begin position="534"/>
        <end position="567"/>
    </location>
</feature>
<dbReference type="EMBL" id="JBEVYD010000005">
    <property type="protein sequence ID" value="KAL3232644.1"/>
    <property type="molecule type" value="Genomic_DNA"/>
</dbReference>
<dbReference type="PANTHER" id="PTHR23082:SF0">
    <property type="entry name" value="GENERAL TRANSCRIPTION FACTOR 3C POLYPEPTIDE 3"/>
    <property type="match status" value="1"/>
</dbReference>
<reference evidence="3 4" key="1">
    <citation type="submission" date="2024-05" db="EMBL/GenBank/DDBJ databases">
        <title>Long read based assembly of the Candida bracarensis genome reveals expanded adhesin content.</title>
        <authorList>
            <person name="Marcet-Houben M."/>
            <person name="Ksiezopolska E."/>
            <person name="Gabaldon T."/>
        </authorList>
    </citation>
    <scope>NUCLEOTIDE SEQUENCE [LARGE SCALE GENOMIC DNA]</scope>
    <source>
        <strain evidence="3 4">CBM6</strain>
    </source>
</reference>
<comment type="caution">
    <text evidence="3">The sequence shown here is derived from an EMBL/GenBank/DDBJ whole genome shotgun (WGS) entry which is preliminary data.</text>
</comment>
<gene>
    <name evidence="3" type="ORF">RNJ44_04560</name>
</gene>
<evidence type="ECO:0000313" key="3">
    <source>
        <dbReference type="EMBL" id="KAL3232644.1"/>
    </source>
</evidence>
<dbReference type="SMART" id="SM00028">
    <property type="entry name" value="TPR"/>
    <property type="match status" value="7"/>
</dbReference>
<sequence length="1067" mass="124955">MTQSHATNTTKDGSGKSDQGYQSESGYSIVREGSENQEQSHEPEEFDEQEEEMYQNLDGLREMLESDKGNNRQFALNDHDYDGPRSDGEDSLLAVFTDVEDMLDEDEDEEGDFMDAIREAHNFKVKRKKNKKKGKKKALARVKTVDPEVAQLISQANEAFVEQNLQVAEQLFNEVIKKDPRNFAAYETLGDIYQLQGRMNDCCNSWFLAAHLNSSDWEFWKIVAILSQDLGHIRQAIYCYSRVIHLNKEEWECVYRRALLYKQTGQIARALDGFQKLHSRNPWDGNILKELAVLYVDYNKADKAIELYTKNFELNVKRREAILRASENVFDSSDEEEEVIKDDDDNDSSSHEIDDEEMMDLQDPEEQQLYPGVDLTRINRKYKCVLFDWSSLNILAELYLKSNHKREDSIATIKRCARWIQHREDQIFWEDVIDDSEFDDRRLKNARYDSLPSLEKEKSYSMPIDIRIRLGLLQLKNDNVMESLNHFQFLYDESLADVTDLYFEVGNALTKAEKFKEAIDFFSPLVSSEEWSIINMYEPLTRCYKEIEDYEMARFYGEKVLELKPDDMEAKLNLAEICYYLNDKTIFKELLVDVIEGRKRQAEELYDQNKKTIKPAAGSSNDTRKDKNVSEKPLLEDSKYRVFNPKKKRTPLDAERERLDREKKMRSKVIKKYETIHKYKEGMLMGSEEDTGKWIDTVSELIDIFSSVKNFFAKSRSKRFVGIIKRTKKFTTPIDYKIEQLSKLVEGENFVSDLPVLEERVILSSTTELRGLSYDQWFELFMELSLAITKYQSVEDGLSVIETAQEVNVFFQDSERAKIMKFVKLAILLENRNEAELTESLRSLLNQFQFNRKVLQVFMYSLAHGQDALNILSSTVQQKFFLRQLKAFDSIRYDTHVTGQASLTNKEVNNPDKKISPYLYYIYAVLLYSSRGFLSALQYLSFLEKEIPNDPMVNLLMGLAHMHRSMQRLTANRHFQLLHGLRYLYRYYDIRRSMYTEKEKQEADYNMGRAYHLIGLVSIAVDYYTKVLENYESTALKKHAAYNSILIYQESGNMELANSLMERYLSI</sequence>
<name>A0ABR4NV93_9SACH</name>
<dbReference type="Gene3D" id="1.25.40.10">
    <property type="entry name" value="Tetratricopeptide repeat domain"/>
    <property type="match status" value="4"/>
</dbReference>
<dbReference type="PANTHER" id="PTHR23082">
    <property type="entry name" value="TRANSCRIPTION INITIATION FACTOR IIIC TFIIIC , POLYPEPTIDE 3-RELATED"/>
    <property type="match status" value="1"/>
</dbReference>
<keyword evidence="1" id="KW-0802">TPR repeat</keyword>